<dbReference type="PANTHER" id="PTHR28283:SF1">
    <property type="entry name" value="3',5'-CYCLIC-NUCLEOTIDE PHOSPHODIESTERASE 1"/>
    <property type="match status" value="1"/>
</dbReference>
<dbReference type="GO" id="GO:0004115">
    <property type="term" value="F:3',5'-cyclic-AMP phosphodiesterase activity"/>
    <property type="evidence" value="ECO:0007669"/>
    <property type="project" value="InterPro"/>
</dbReference>
<dbReference type="GO" id="GO:0006198">
    <property type="term" value="P:cAMP catabolic process"/>
    <property type="evidence" value="ECO:0007669"/>
    <property type="project" value="InterPro"/>
</dbReference>
<dbReference type="PANTHER" id="PTHR28283">
    <property type="entry name" value="3',5'-CYCLIC-NUCLEOTIDE PHOSPHODIESTERASE 1"/>
    <property type="match status" value="1"/>
</dbReference>
<accession>A0A2T0XKL2</accession>
<comment type="caution">
    <text evidence="2">The sequence shown here is derived from an EMBL/GenBank/DDBJ whole genome shotgun (WGS) entry which is preliminary data.</text>
</comment>
<evidence type="ECO:0000313" key="3">
    <source>
        <dbReference type="Proteomes" id="UP000238308"/>
    </source>
</evidence>
<dbReference type="Pfam" id="PF12706">
    <property type="entry name" value="Lactamase_B_2"/>
    <property type="match status" value="1"/>
</dbReference>
<dbReference type="OrthoDB" id="9803916at2"/>
<dbReference type="Proteomes" id="UP000238308">
    <property type="component" value="Unassembled WGS sequence"/>
</dbReference>
<dbReference type="InterPro" id="IPR000396">
    <property type="entry name" value="Pdiesterase2"/>
</dbReference>
<dbReference type="SUPFAM" id="SSF56281">
    <property type="entry name" value="Metallo-hydrolase/oxidoreductase"/>
    <property type="match status" value="1"/>
</dbReference>
<evidence type="ECO:0000259" key="1">
    <source>
        <dbReference type="SMART" id="SM00849"/>
    </source>
</evidence>
<dbReference type="PRINTS" id="PR00388">
    <property type="entry name" value="PDIESTERASE2"/>
</dbReference>
<dbReference type="CDD" id="cd07735">
    <property type="entry name" value="class_II_PDE_MBL-fold"/>
    <property type="match status" value="1"/>
</dbReference>
<dbReference type="RefSeq" id="WP_106226747.1">
    <property type="nucleotide sequence ID" value="NZ_PVTV01000011.1"/>
</dbReference>
<dbReference type="SMART" id="SM00849">
    <property type="entry name" value="Lactamase_B"/>
    <property type="match status" value="1"/>
</dbReference>
<feature type="domain" description="Metallo-beta-lactamase" evidence="1">
    <location>
        <begin position="19"/>
        <end position="197"/>
    </location>
</feature>
<gene>
    <name evidence="2" type="ORF">BCM14_0897</name>
</gene>
<reference evidence="2 3" key="1">
    <citation type="submission" date="2018-03" db="EMBL/GenBank/DDBJ databases">
        <title>Genomic Encyclopedia of Type Strains, Phase III (KMG-III): the genomes of soil and plant-associated and newly described type strains.</title>
        <authorList>
            <person name="Whitman W."/>
        </authorList>
    </citation>
    <scope>NUCLEOTIDE SEQUENCE [LARGE SCALE GENOMIC DNA]</scope>
    <source>
        <strain evidence="2 3">MWH-P2sevCIIIb</strain>
    </source>
</reference>
<organism evidence="2 3">
    <name type="scientific">Jezberella montanilacus</name>
    <dbReference type="NCBI Taxonomy" id="323426"/>
    <lineage>
        <taxon>Bacteria</taxon>
        <taxon>Pseudomonadati</taxon>
        <taxon>Pseudomonadota</taxon>
        <taxon>Betaproteobacteria</taxon>
        <taxon>Burkholderiales</taxon>
        <taxon>Alcaligenaceae</taxon>
        <taxon>Jezberella</taxon>
    </lineage>
</organism>
<dbReference type="EMBL" id="PVTV01000011">
    <property type="protein sequence ID" value="PRY99451.1"/>
    <property type="molecule type" value="Genomic_DNA"/>
</dbReference>
<dbReference type="InterPro" id="IPR001279">
    <property type="entry name" value="Metallo-B-lactamas"/>
</dbReference>
<name>A0A2T0XKL2_9BURK</name>
<sequence length="258" mass="27907">MAAQLQILGCSGGIGGDLRTTSLLLDDDILIDAGTGVCDLSLDAMTKIDFVFLTHSHLDHILSLPLLLDSVGAKRCKPVHVYGLPATIATLKKHIFNGEIWPDFSVIPSAEKPFMTMSTLKTGDVVCLGNRSIRALPALHTVDGVGYAISSNGSTIAFSGDSGPCQDFWDEVQKIDKLKHLLIETSFTDNDEFLADLSQHYCPVSLANSMKPVSPSTQIWISHLKPGQGEQIMAELNHLDRIGRVEPRALVAGQILSF</sequence>
<keyword evidence="3" id="KW-1185">Reference proteome</keyword>
<dbReference type="GO" id="GO:0047555">
    <property type="term" value="F:3',5'-cyclic-GMP phosphodiesterase activity"/>
    <property type="evidence" value="ECO:0007669"/>
    <property type="project" value="TreeGrafter"/>
</dbReference>
<dbReference type="AlphaFoldDB" id="A0A2T0XKL2"/>
<dbReference type="InterPro" id="IPR036866">
    <property type="entry name" value="RibonucZ/Hydroxyglut_hydro"/>
</dbReference>
<evidence type="ECO:0000313" key="2">
    <source>
        <dbReference type="EMBL" id="PRY99451.1"/>
    </source>
</evidence>
<dbReference type="GO" id="GO:1902660">
    <property type="term" value="P:negative regulation of glucose mediated signaling pathway"/>
    <property type="evidence" value="ECO:0007669"/>
    <property type="project" value="TreeGrafter"/>
</dbReference>
<proteinExistence type="predicted"/>
<protein>
    <submittedName>
        <fullName evidence="2">3',5'-cyclic-nucleotide phosphodiesterase</fullName>
    </submittedName>
</protein>
<dbReference type="Gene3D" id="3.60.15.10">
    <property type="entry name" value="Ribonuclease Z/Hydroxyacylglutathione hydrolase-like"/>
    <property type="match status" value="1"/>
</dbReference>